<reference evidence="13" key="3">
    <citation type="submission" date="2025-09" db="UniProtKB">
        <authorList>
            <consortium name="Ensembl"/>
        </authorList>
    </citation>
    <scope>IDENTIFICATION</scope>
</reference>
<dbReference type="PROSITE" id="PS50821">
    <property type="entry name" value="PAZ"/>
    <property type="match status" value="1"/>
</dbReference>
<dbReference type="Gene3D" id="3.40.50.2300">
    <property type="match status" value="1"/>
</dbReference>
<accession>A0AAZ3RV74</accession>
<dbReference type="Pfam" id="PF02171">
    <property type="entry name" value="Piwi"/>
    <property type="match status" value="1"/>
</dbReference>
<keyword evidence="3" id="KW-0963">Cytoplasm</keyword>
<dbReference type="SMART" id="SM01379">
    <property type="entry name" value="GAGE"/>
    <property type="match status" value="1"/>
</dbReference>
<feature type="domain" description="Piwi" evidence="12">
    <location>
        <begin position="493"/>
        <end position="785"/>
    </location>
</feature>
<evidence type="ECO:0000256" key="4">
    <source>
        <dbReference type="ARBA" id="ARBA00022782"/>
    </source>
</evidence>
<dbReference type="Proteomes" id="UP000694402">
    <property type="component" value="Unassembled WGS sequence"/>
</dbReference>
<reference evidence="14" key="1">
    <citation type="journal article" date="2018" name="PLoS ONE">
        <title>Chinook salmon (Oncorhynchus tshawytscha) genome and transcriptome.</title>
        <authorList>
            <person name="Christensen K.A."/>
            <person name="Leong J.S."/>
            <person name="Sakhrani D."/>
            <person name="Biagi C.A."/>
            <person name="Minkley D.R."/>
            <person name="Withler R.E."/>
            <person name="Rondeau E.B."/>
            <person name="Koop B.F."/>
            <person name="Devlin R.H."/>
        </authorList>
    </citation>
    <scope>NUCLEOTIDE SEQUENCE [LARGE SCALE GENOMIC DNA]</scope>
</reference>
<keyword evidence="4" id="KW-0221">Differentiation</keyword>
<protein>
    <recommendedName>
        <fullName evidence="15">Piwi-like protein 1</fullName>
    </recommendedName>
</protein>
<dbReference type="SUPFAM" id="SSF53098">
    <property type="entry name" value="Ribonuclease H-like"/>
    <property type="match status" value="1"/>
</dbReference>
<dbReference type="AlphaFoldDB" id="A0AAZ3RV74"/>
<dbReference type="InterPro" id="IPR003100">
    <property type="entry name" value="PAZ_dom"/>
</dbReference>
<dbReference type="PROSITE" id="PS50822">
    <property type="entry name" value="PIWI"/>
    <property type="match status" value="1"/>
</dbReference>
<keyword evidence="8" id="KW-0469">Meiosis</keyword>
<evidence type="ECO:0000256" key="6">
    <source>
        <dbReference type="ARBA" id="ARBA00022884"/>
    </source>
</evidence>
<evidence type="ECO:0000259" key="11">
    <source>
        <dbReference type="PROSITE" id="PS50821"/>
    </source>
</evidence>
<evidence type="ECO:0000313" key="14">
    <source>
        <dbReference type="Proteomes" id="UP000694402"/>
    </source>
</evidence>
<dbReference type="Pfam" id="PF02170">
    <property type="entry name" value="PAZ"/>
    <property type="match status" value="1"/>
</dbReference>
<dbReference type="SMART" id="SM00950">
    <property type="entry name" value="Piwi"/>
    <property type="match status" value="1"/>
</dbReference>
<dbReference type="Pfam" id="PF05831">
    <property type="entry name" value="GAGE"/>
    <property type="match status" value="1"/>
</dbReference>
<dbReference type="GO" id="GO:0043186">
    <property type="term" value="C:P granule"/>
    <property type="evidence" value="ECO:0007669"/>
    <property type="project" value="UniProtKB-ARBA"/>
</dbReference>
<keyword evidence="14" id="KW-1185">Reference proteome</keyword>
<evidence type="ECO:0000256" key="10">
    <source>
        <dbReference type="SAM" id="MobiDB-lite"/>
    </source>
</evidence>
<reference evidence="13" key="2">
    <citation type="submission" date="2025-08" db="UniProtKB">
        <authorList>
            <consortium name="Ensembl"/>
        </authorList>
    </citation>
    <scope>IDENTIFICATION</scope>
</reference>
<dbReference type="Pfam" id="PF23278">
    <property type="entry name" value="Piwi_N"/>
    <property type="match status" value="1"/>
</dbReference>
<dbReference type="GO" id="GO:0006417">
    <property type="term" value="P:regulation of translation"/>
    <property type="evidence" value="ECO:0007669"/>
    <property type="project" value="UniProtKB-KW"/>
</dbReference>
<evidence type="ECO:0000256" key="5">
    <source>
        <dbReference type="ARBA" id="ARBA00022845"/>
    </source>
</evidence>
<dbReference type="SMART" id="SM00949">
    <property type="entry name" value="PAZ"/>
    <property type="match status" value="1"/>
</dbReference>
<evidence type="ECO:0000313" key="13">
    <source>
        <dbReference type="Ensembl" id="ENSOTSP00005144120.1"/>
    </source>
</evidence>
<dbReference type="SUPFAM" id="SSF101690">
    <property type="entry name" value="PAZ domain"/>
    <property type="match status" value="1"/>
</dbReference>
<dbReference type="FunFam" id="2.170.260.10:FF:000003">
    <property type="entry name" value="Piwi-like RNA-mediated gene silencing 2"/>
    <property type="match status" value="1"/>
</dbReference>
<keyword evidence="5" id="KW-0810">Translation regulation</keyword>
<dbReference type="PANTHER" id="PTHR22891">
    <property type="entry name" value="EUKARYOTIC TRANSLATION INITIATION FACTOR 2C"/>
    <property type="match status" value="1"/>
</dbReference>
<dbReference type="GO" id="GO:0030154">
    <property type="term" value="P:cell differentiation"/>
    <property type="evidence" value="ECO:0007669"/>
    <property type="project" value="UniProtKB-KW"/>
</dbReference>
<feature type="region of interest" description="Disordered" evidence="10">
    <location>
        <begin position="1"/>
        <end position="52"/>
    </location>
</feature>
<name>A0AAZ3RV74_ONCTS</name>
<dbReference type="CDD" id="cd02845">
    <property type="entry name" value="PAZ_piwi_like"/>
    <property type="match status" value="1"/>
</dbReference>
<evidence type="ECO:0000256" key="1">
    <source>
        <dbReference type="ARBA" id="ARBA00004496"/>
    </source>
</evidence>
<evidence type="ECO:0000256" key="9">
    <source>
        <dbReference type="ARBA" id="ARBA00038291"/>
    </source>
</evidence>
<dbReference type="GO" id="GO:0003723">
    <property type="term" value="F:RNA binding"/>
    <property type="evidence" value="ECO:0007669"/>
    <property type="project" value="UniProtKB-KW"/>
</dbReference>
<dbReference type="InterPro" id="IPR003165">
    <property type="entry name" value="Piwi"/>
</dbReference>
<dbReference type="FunFam" id="3.30.420.10:FF:000014">
    <property type="entry name" value="Piwi-like RNA-mediated gene silencing 1"/>
    <property type="match status" value="1"/>
</dbReference>
<evidence type="ECO:0000256" key="2">
    <source>
        <dbReference type="ARBA" id="ARBA00022473"/>
    </source>
</evidence>
<dbReference type="GO" id="GO:0051321">
    <property type="term" value="P:meiotic cell cycle"/>
    <property type="evidence" value="ECO:0007669"/>
    <property type="project" value="UniProtKB-KW"/>
</dbReference>
<dbReference type="CDD" id="cd04658">
    <property type="entry name" value="Piwi_piwi-like_Euk"/>
    <property type="match status" value="1"/>
</dbReference>
<dbReference type="InterPro" id="IPR036085">
    <property type="entry name" value="PAZ_dom_sf"/>
</dbReference>
<evidence type="ECO:0000256" key="3">
    <source>
        <dbReference type="ARBA" id="ARBA00022490"/>
    </source>
</evidence>
<dbReference type="InterPro" id="IPR012337">
    <property type="entry name" value="RNaseH-like_sf"/>
</dbReference>
<dbReference type="GO" id="GO:0031047">
    <property type="term" value="P:regulatory ncRNA-mediated gene silencing"/>
    <property type="evidence" value="ECO:0007669"/>
    <property type="project" value="UniProtKB-KW"/>
</dbReference>
<dbReference type="Gene3D" id="2.170.260.10">
    <property type="entry name" value="paz domain"/>
    <property type="match status" value="1"/>
</dbReference>
<evidence type="ECO:0000256" key="7">
    <source>
        <dbReference type="ARBA" id="ARBA00023158"/>
    </source>
</evidence>
<dbReference type="GeneTree" id="ENSGT00950000183200"/>
<dbReference type="InterPro" id="IPR031320">
    <property type="entry name" value="GAGE"/>
</dbReference>
<organism evidence="13 14">
    <name type="scientific">Oncorhynchus tshawytscha</name>
    <name type="common">Chinook salmon</name>
    <name type="synonym">Salmo tshawytscha</name>
    <dbReference type="NCBI Taxonomy" id="74940"/>
    <lineage>
        <taxon>Eukaryota</taxon>
        <taxon>Metazoa</taxon>
        <taxon>Chordata</taxon>
        <taxon>Craniata</taxon>
        <taxon>Vertebrata</taxon>
        <taxon>Euteleostomi</taxon>
        <taxon>Actinopterygii</taxon>
        <taxon>Neopterygii</taxon>
        <taxon>Teleostei</taxon>
        <taxon>Protacanthopterygii</taxon>
        <taxon>Salmoniformes</taxon>
        <taxon>Salmonidae</taxon>
        <taxon>Salmoninae</taxon>
        <taxon>Oncorhynchus</taxon>
    </lineage>
</organism>
<gene>
    <name evidence="13" type="primary">PIWIL1</name>
</gene>
<keyword evidence="6" id="KW-0694">RNA-binding</keyword>
<evidence type="ECO:0000256" key="8">
    <source>
        <dbReference type="ARBA" id="ARBA00023254"/>
    </source>
</evidence>
<feature type="domain" description="PAZ" evidence="11">
    <location>
        <begin position="232"/>
        <end position="343"/>
    </location>
</feature>
<evidence type="ECO:0008006" key="15">
    <source>
        <dbReference type="Google" id="ProtNLM"/>
    </source>
</evidence>
<feature type="compositionally biased region" description="Basic residues" evidence="10">
    <location>
        <begin position="1"/>
        <end position="13"/>
    </location>
</feature>
<sequence length="799" mass="90919">MTGRARARSRGRARGQETAAPGVETAREAPPSEGELVGRGRQRTAPGAVSSEGAISAGFQQVKIGERGGRRRDFHDAGINTRQAMEHVRESKSGFSGSPIELKANFFKILSRPQWVLYQYHVDFKPVMESRRLRSALMYQHEETLGKARTFDGALLFLFKFLLKNQGFLAPRLLRMLNMQQIGRHYYNPTDPLNIPQHRLTIWPGFTSTILQYESSIMLCTDVSHKVLRSETVLSFMMGLRQQSGDQRFPEACTKELVGLIVLTKYNNKTYRIDDIAWDHTPNNTFKRGDSEISFKDYYKQYGLDITDGNQVLLISHMKKIGPSGGPPQGPAMLVPEFCYLTGLTDKMRADFNIMKDLSTHTRLTPEQREGRLNQLNTWGLNFDNKLLSLTGRVLPAERIVQGSRTYEYNPWQADWSKEMRGIPLISCRPLENWLMFFTRRNNDVAQALLQTLNKVSTPLGIRMQRAIMVEYEDRQESLLRALQQNVKKETQMVVVVLPSNRKDKYDSVKKYLCVDCPTPSQCVVARTLAKQQALMTVATKIALQINCKMGGELWSVEIPLKQLMIVGIDCYHDTAAGKRSIGALVASLNQGMSRWFSKCVLQNRGQEIMDGLKVALQGALKAWLKHNNCLPSRIIVYRDGVGDGMLQSVVNYEVPQIMESIKTMGHDYAPKLTLVVVKKRISSRFFARIDGKLTNPPPGTCIDTEVTRPEWYDFFIVSQAVRMGSVSPTHYNVVYDSSGLKPDHMQRLTYKLCHMYYNWQGIIRVPAPCQYAHKLAFLVGQSIHREPNMNLDDFLYYL</sequence>
<comment type="subcellular location">
    <subcellularLocation>
        <location evidence="1">Cytoplasm</location>
    </subcellularLocation>
</comment>
<comment type="similarity">
    <text evidence="9">Belongs to the argonaute family. Piwi subfamily.</text>
</comment>
<dbReference type="InterPro" id="IPR036397">
    <property type="entry name" value="RNaseH_sf"/>
</dbReference>
<evidence type="ECO:0000259" key="12">
    <source>
        <dbReference type="PROSITE" id="PS50822"/>
    </source>
</evidence>
<dbReference type="Ensembl" id="ENSOTST00005121015.1">
    <property type="protein sequence ID" value="ENSOTSP00005144120.1"/>
    <property type="gene ID" value="ENSOTSG00005025530.2"/>
</dbReference>
<keyword evidence="7" id="KW-0943">RNA-mediated gene silencing</keyword>
<dbReference type="Gene3D" id="3.30.420.10">
    <property type="entry name" value="Ribonuclease H-like superfamily/Ribonuclease H"/>
    <property type="match status" value="1"/>
</dbReference>
<keyword evidence="2" id="KW-0217">Developmental protein</keyword>
<proteinExistence type="inferred from homology"/>